<reference evidence="2" key="1">
    <citation type="journal article" date="2021" name="PeerJ">
        <title>Extensive microbial diversity within the chicken gut microbiome revealed by metagenomics and culture.</title>
        <authorList>
            <person name="Gilroy R."/>
            <person name="Ravi A."/>
            <person name="Getino M."/>
            <person name="Pursley I."/>
            <person name="Horton D.L."/>
            <person name="Alikhan N.F."/>
            <person name="Baker D."/>
            <person name="Gharbi K."/>
            <person name="Hall N."/>
            <person name="Watson M."/>
            <person name="Adriaenssens E.M."/>
            <person name="Foster-Nyarko E."/>
            <person name="Jarju S."/>
            <person name="Secka A."/>
            <person name="Antonio M."/>
            <person name="Oren A."/>
            <person name="Chaudhuri R.R."/>
            <person name="La Ragione R."/>
            <person name="Hildebrand F."/>
            <person name="Pallen M.J."/>
        </authorList>
    </citation>
    <scope>NUCLEOTIDE SEQUENCE</scope>
    <source>
        <strain evidence="2">CHK192-2623</strain>
    </source>
</reference>
<organism evidence="2 3">
    <name type="scientific">Lactobacillus johnsonii</name>
    <dbReference type="NCBI Taxonomy" id="33959"/>
    <lineage>
        <taxon>Bacteria</taxon>
        <taxon>Bacillati</taxon>
        <taxon>Bacillota</taxon>
        <taxon>Bacilli</taxon>
        <taxon>Lactobacillales</taxon>
        <taxon>Lactobacillaceae</taxon>
        <taxon>Lactobacillus</taxon>
    </lineage>
</organism>
<dbReference type="Proteomes" id="UP000732527">
    <property type="component" value="Unassembled WGS sequence"/>
</dbReference>
<dbReference type="SUPFAM" id="SSF47413">
    <property type="entry name" value="lambda repressor-like DNA-binding domains"/>
    <property type="match status" value="1"/>
</dbReference>
<dbReference type="InterPro" id="IPR001387">
    <property type="entry name" value="Cro/C1-type_HTH"/>
</dbReference>
<accession>A0A921EI19</accession>
<feature type="domain" description="HTH cro/C1-type" evidence="1">
    <location>
        <begin position="15"/>
        <end position="60"/>
    </location>
</feature>
<dbReference type="CDD" id="cd00093">
    <property type="entry name" value="HTH_XRE"/>
    <property type="match status" value="1"/>
</dbReference>
<protein>
    <submittedName>
        <fullName evidence="2">Helix-turn-helix domain-containing protein</fullName>
    </submittedName>
</protein>
<dbReference type="SMART" id="SM00530">
    <property type="entry name" value="HTH_XRE"/>
    <property type="match status" value="1"/>
</dbReference>
<evidence type="ECO:0000259" key="1">
    <source>
        <dbReference type="PROSITE" id="PS50943"/>
    </source>
</evidence>
<comment type="caution">
    <text evidence="2">The sequence shown here is derived from an EMBL/GenBank/DDBJ whole genome shotgun (WGS) entry which is preliminary data.</text>
</comment>
<dbReference type="EMBL" id="DYYQ01000011">
    <property type="protein sequence ID" value="HJE48838.1"/>
    <property type="molecule type" value="Genomic_DNA"/>
</dbReference>
<dbReference type="Pfam" id="PF01381">
    <property type="entry name" value="HTH_3"/>
    <property type="match status" value="1"/>
</dbReference>
<dbReference type="GO" id="GO:0003677">
    <property type="term" value="F:DNA binding"/>
    <property type="evidence" value="ECO:0007669"/>
    <property type="project" value="InterPro"/>
</dbReference>
<dbReference type="PROSITE" id="PS50943">
    <property type="entry name" value="HTH_CROC1"/>
    <property type="match status" value="1"/>
</dbReference>
<dbReference type="InterPro" id="IPR010982">
    <property type="entry name" value="Lambda_DNA-bd_dom_sf"/>
</dbReference>
<dbReference type="AlphaFoldDB" id="A0A921EI19"/>
<name>A0A921EI19_LACJH</name>
<gene>
    <name evidence="2" type="ORF">K8V69_01440</name>
</gene>
<sequence length="124" mass="14228">MSVLYSRITDLTALKKMSLAELERKLGFSNGIISTWKKSNPSIDKVEKVANLFDTTTDYLLGRTDDPTIPNNSENHINSDTLTWLDLDMPYGGTVPDELKDYYKAMAEQYIKQHPEILKKRDEK</sequence>
<evidence type="ECO:0000313" key="3">
    <source>
        <dbReference type="Proteomes" id="UP000732527"/>
    </source>
</evidence>
<proteinExistence type="predicted"/>
<evidence type="ECO:0000313" key="2">
    <source>
        <dbReference type="EMBL" id="HJE48838.1"/>
    </source>
</evidence>
<reference evidence="2" key="2">
    <citation type="submission" date="2021-09" db="EMBL/GenBank/DDBJ databases">
        <authorList>
            <person name="Gilroy R."/>
        </authorList>
    </citation>
    <scope>NUCLEOTIDE SEQUENCE</scope>
    <source>
        <strain evidence="2">CHK192-2623</strain>
    </source>
</reference>
<dbReference type="Gene3D" id="1.10.260.40">
    <property type="entry name" value="lambda repressor-like DNA-binding domains"/>
    <property type="match status" value="1"/>
</dbReference>